<organism evidence="3 4">
    <name type="scientific">Tetraparma gracilis</name>
    <dbReference type="NCBI Taxonomy" id="2962635"/>
    <lineage>
        <taxon>Eukaryota</taxon>
        <taxon>Sar</taxon>
        <taxon>Stramenopiles</taxon>
        <taxon>Ochrophyta</taxon>
        <taxon>Bolidophyceae</taxon>
        <taxon>Parmales</taxon>
        <taxon>Triparmaceae</taxon>
        <taxon>Tetraparma</taxon>
    </lineage>
</organism>
<sequence>MSSSFSLHPTSSSSSSSSHPATCPCKFLSLNLSIFTSSSLGAPAPPSRPVKLRPISSPSGSSYTALPTDDYGYSPLHYAAQNNHVPLVSHFLSLLSAANPSPASLSLALSHSAPPLPPGCSPLHRACFSGAVPSLLLLLPHLELQALLLADASTGGPPMTPLQKCVVAGRAGSAYVLLCRAASLPAPALLSVLNPSSVPASSLASYWRSFSSSHGDVDPASRWDSVAGSPGSLPPTLAAILSFLPHLEPGSSPPPLPLDAAAPVLLPAPAADPAAVWSSQFRLACPPAPAPALQPAPEPDPPPPAPGGAECDGCGRPAVAFRRQGERLLCLPCSRKPERKADAS</sequence>
<evidence type="ECO:0000256" key="1">
    <source>
        <dbReference type="PROSITE-ProRule" id="PRU00023"/>
    </source>
</evidence>
<feature type="region of interest" description="Disordered" evidence="2">
    <location>
        <begin position="288"/>
        <end position="316"/>
    </location>
</feature>
<keyword evidence="4" id="KW-1185">Reference proteome</keyword>
<feature type="region of interest" description="Disordered" evidence="2">
    <location>
        <begin position="40"/>
        <end position="61"/>
    </location>
</feature>
<dbReference type="Pfam" id="PF00023">
    <property type="entry name" value="Ank"/>
    <property type="match status" value="1"/>
</dbReference>
<reference evidence="3 4" key="1">
    <citation type="journal article" date="2023" name="Commun. Biol.">
        <title>Genome analysis of Parmales, the sister group of diatoms, reveals the evolutionary specialization of diatoms from phago-mixotrophs to photoautotrophs.</title>
        <authorList>
            <person name="Ban H."/>
            <person name="Sato S."/>
            <person name="Yoshikawa S."/>
            <person name="Yamada K."/>
            <person name="Nakamura Y."/>
            <person name="Ichinomiya M."/>
            <person name="Sato N."/>
            <person name="Blanc-Mathieu R."/>
            <person name="Endo H."/>
            <person name="Kuwata A."/>
            <person name="Ogata H."/>
        </authorList>
    </citation>
    <scope>NUCLEOTIDE SEQUENCE [LARGE SCALE GENOMIC DNA]</scope>
</reference>
<dbReference type="SUPFAM" id="SSF48403">
    <property type="entry name" value="Ankyrin repeat"/>
    <property type="match status" value="1"/>
</dbReference>
<evidence type="ECO:0000313" key="3">
    <source>
        <dbReference type="EMBL" id="GMI23240.1"/>
    </source>
</evidence>
<evidence type="ECO:0000313" key="4">
    <source>
        <dbReference type="Proteomes" id="UP001165060"/>
    </source>
</evidence>
<feature type="repeat" description="ANK" evidence="1">
    <location>
        <begin position="71"/>
        <end position="93"/>
    </location>
</feature>
<dbReference type="Proteomes" id="UP001165060">
    <property type="component" value="Unassembled WGS sequence"/>
</dbReference>
<dbReference type="PROSITE" id="PS50297">
    <property type="entry name" value="ANK_REP_REGION"/>
    <property type="match status" value="1"/>
</dbReference>
<name>A0ABQ6MBG9_9STRA</name>
<feature type="compositionally biased region" description="Low complexity" evidence="2">
    <location>
        <begin position="1"/>
        <end position="18"/>
    </location>
</feature>
<gene>
    <name evidence="3" type="ORF">TeGR_g13290</name>
</gene>
<accession>A0ABQ6MBG9</accession>
<dbReference type="InterPro" id="IPR036770">
    <property type="entry name" value="Ankyrin_rpt-contain_sf"/>
</dbReference>
<proteinExistence type="predicted"/>
<feature type="compositionally biased region" description="Pro residues" evidence="2">
    <location>
        <begin position="288"/>
        <end position="306"/>
    </location>
</feature>
<dbReference type="EMBL" id="BRYB01000118">
    <property type="protein sequence ID" value="GMI23240.1"/>
    <property type="molecule type" value="Genomic_DNA"/>
</dbReference>
<dbReference type="Gene3D" id="1.25.40.20">
    <property type="entry name" value="Ankyrin repeat-containing domain"/>
    <property type="match status" value="1"/>
</dbReference>
<feature type="region of interest" description="Disordered" evidence="2">
    <location>
        <begin position="1"/>
        <end position="20"/>
    </location>
</feature>
<dbReference type="PROSITE" id="PS50088">
    <property type="entry name" value="ANK_REPEAT"/>
    <property type="match status" value="1"/>
</dbReference>
<keyword evidence="1" id="KW-0040">ANK repeat</keyword>
<protein>
    <submittedName>
        <fullName evidence="3">Uncharacterized protein</fullName>
    </submittedName>
</protein>
<dbReference type="InterPro" id="IPR002110">
    <property type="entry name" value="Ankyrin_rpt"/>
</dbReference>
<evidence type="ECO:0000256" key="2">
    <source>
        <dbReference type="SAM" id="MobiDB-lite"/>
    </source>
</evidence>
<comment type="caution">
    <text evidence="3">The sequence shown here is derived from an EMBL/GenBank/DDBJ whole genome shotgun (WGS) entry which is preliminary data.</text>
</comment>